<dbReference type="InterPro" id="IPR014720">
    <property type="entry name" value="dsRBD_dom"/>
</dbReference>
<gene>
    <name evidence="3" type="primary">RVUP33</name>
    <name evidence="3" type="ORF">AZE42_04775</name>
</gene>
<protein>
    <recommendedName>
        <fullName evidence="2">DRBM domain-containing protein</fullName>
    </recommendedName>
</protein>
<name>A0A1J8QR91_9AGAM</name>
<dbReference type="AlphaFoldDB" id="A0A1J8QR91"/>
<dbReference type="OrthoDB" id="112668at2759"/>
<feature type="domain" description="DRBM" evidence="2">
    <location>
        <begin position="6"/>
        <end position="78"/>
    </location>
</feature>
<evidence type="ECO:0000259" key="2">
    <source>
        <dbReference type="PROSITE" id="PS50137"/>
    </source>
</evidence>
<dbReference type="Pfam" id="PF00035">
    <property type="entry name" value="dsrm"/>
    <property type="match status" value="1"/>
</dbReference>
<accession>A0A1J8QR91</accession>
<evidence type="ECO:0000256" key="1">
    <source>
        <dbReference type="PROSITE-ProRule" id="PRU00266"/>
    </source>
</evidence>
<comment type="caution">
    <text evidence="3">The sequence shown here is derived from an EMBL/GenBank/DDBJ whole genome shotgun (WGS) entry which is preliminary data.</text>
</comment>
<dbReference type="Gene3D" id="3.30.160.20">
    <property type="match status" value="1"/>
</dbReference>
<proteinExistence type="predicted"/>
<sequence>MSNRKHPRTVLNNELQSIFGGAVDDHVKWVISSSGSPSSPIWRATIMIDDMKYGHAEALTKGAAQDEAARQAYDYLRREQMARRGY</sequence>
<evidence type="ECO:0000313" key="3">
    <source>
        <dbReference type="EMBL" id="OJA15952.1"/>
    </source>
</evidence>
<reference evidence="3 4" key="1">
    <citation type="submission" date="2016-03" db="EMBL/GenBank/DDBJ databases">
        <title>Comparative genomics of the ectomycorrhizal sister species Rhizopogon vinicolor and Rhizopogon vesiculosus (Basidiomycota: Boletales) reveals a divergence of the mating type B locus.</title>
        <authorList>
            <person name="Mujic A.B."/>
            <person name="Kuo A."/>
            <person name="Tritt A."/>
            <person name="Lipzen A."/>
            <person name="Chen C."/>
            <person name="Johnson J."/>
            <person name="Sharma A."/>
            <person name="Barry K."/>
            <person name="Grigoriev I.V."/>
            <person name="Spatafora J.W."/>
        </authorList>
    </citation>
    <scope>NUCLEOTIDE SEQUENCE [LARGE SCALE GENOMIC DNA]</scope>
    <source>
        <strain evidence="3 4">AM-OR11-056</strain>
    </source>
</reference>
<dbReference type="EMBL" id="LVVM01002773">
    <property type="protein sequence ID" value="OJA15952.1"/>
    <property type="molecule type" value="Genomic_DNA"/>
</dbReference>
<organism evidence="3 4">
    <name type="scientific">Rhizopogon vesiculosus</name>
    <dbReference type="NCBI Taxonomy" id="180088"/>
    <lineage>
        <taxon>Eukaryota</taxon>
        <taxon>Fungi</taxon>
        <taxon>Dikarya</taxon>
        <taxon>Basidiomycota</taxon>
        <taxon>Agaricomycotina</taxon>
        <taxon>Agaricomycetes</taxon>
        <taxon>Agaricomycetidae</taxon>
        <taxon>Boletales</taxon>
        <taxon>Suillineae</taxon>
        <taxon>Rhizopogonaceae</taxon>
        <taxon>Rhizopogon</taxon>
    </lineage>
</organism>
<keyword evidence="1" id="KW-0694">RNA-binding</keyword>
<dbReference type="SUPFAM" id="SSF54768">
    <property type="entry name" value="dsRNA-binding domain-like"/>
    <property type="match status" value="1"/>
</dbReference>
<evidence type="ECO:0000313" key="4">
    <source>
        <dbReference type="Proteomes" id="UP000183567"/>
    </source>
</evidence>
<dbReference type="Proteomes" id="UP000183567">
    <property type="component" value="Unassembled WGS sequence"/>
</dbReference>
<keyword evidence="4" id="KW-1185">Reference proteome</keyword>
<dbReference type="GO" id="GO:0003723">
    <property type="term" value="F:RNA binding"/>
    <property type="evidence" value="ECO:0007669"/>
    <property type="project" value="UniProtKB-UniRule"/>
</dbReference>
<dbReference type="PROSITE" id="PS50137">
    <property type="entry name" value="DS_RBD"/>
    <property type="match status" value="1"/>
</dbReference>